<evidence type="ECO:0000256" key="10">
    <source>
        <dbReference type="ARBA" id="ARBA00023128"/>
    </source>
</evidence>
<evidence type="ECO:0000256" key="4">
    <source>
        <dbReference type="ARBA" id="ARBA00022448"/>
    </source>
</evidence>
<reference evidence="14" key="1">
    <citation type="submission" date="2019-09" db="EMBL/GenBank/DDBJ databases">
        <authorList>
            <person name="Song X."/>
        </authorList>
    </citation>
    <scope>NUCLEOTIDE SEQUENCE</scope>
    <source>
        <strain evidence="14">YSSYXD201907</strain>
    </source>
</reference>
<keyword evidence="11 13" id="KW-0472">Membrane</keyword>
<dbReference type="EMBL" id="MN528600">
    <property type="protein sequence ID" value="QXG82896.1"/>
    <property type="molecule type" value="Genomic_DNA"/>
</dbReference>
<evidence type="ECO:0000256" key="9">
    <source>
        <dbReference type="ARBA" id="ARBA00023065"/>
    </source>
</evidence>
<dbReference type="AlphaFoldDB" id="A0A8F4WGG3"/>
<dbReference type="RefSeq" id="YP_010269876.1">
    <property type="nucleotide sequence ID" value="NC_060713.1"/>
</dbReference>
<keyword evidence="5 12" id="KW-0138">CF(0)</keyword>
<dbReference type="GO" id="GO:0015078">
    <property type="term" value="F:proton transmembrane transporter activity"/>
    <property type="evidence" value="ECO:0007669"/>
    <property type="project" value="InterPro"/>
</dbReference>
<evidence type="ECO:0000256" key="7">
    <source>
        <dbReference type="ARBA" id="ARBA00022781"/>
    </source>
</evidence>
<feature type="transmembrane region" description="Helical" evidence="13">
    <location>
        <begin position="12"/>
        <end position="31"/>
    </location>
</feature>
<name>A0A8F4WGG3_9CUCU</name>
<protein>
    <recommendedName>
        <fullName evidence="12">ATP synthase complex subunit 8</fullName>
    </recommendedName>
</protein>
<geneLocation type="mitochondrion" evidence="14"/>
<dbReference type="InterPro" id="IPR001421">
    <property type="entry name" value="ATP8_metazoa"/>
</dbReference>
<evidence type="ECO:0000256" key="13">
    <source>
        <dbReference type="SAM" id="Phobius"/>
    </source>
</evidence>
<dbReference type="GO" id="GO:0045259">
    <property type="term" value="C:proton-transporting ATP synthase complex"/>
    <property type="evidence" value="ECO:0007669"/>
    <property type="project" value="UniProtKB-KW"/>
</dbReference>
<organism evidence="14">
    <name type="scientific">Polygraphus poligraphus</name>
    <dbReference type="NCBI Taxonomy" id="516982"/>
    <lineage>
        <taxon>Eukaryota</taxon>
        <taxon>Metazoa</taxon>
        <taxon>Ecdysozoa</taxon>
        <taxon>Arthropoda</taxon>
        <taxon>Hexapoda</taxon>
        <taxon>Insecta</taxon>
        <taxon>Pterygota</taxon>
        <taxon>Neoptera</taxon>
        <taxon>Endopterygota</taxon>
        <taxon>Coleoptera</taxon>
        <taxon>Polyphaga</taxon>
        <taxon>Cucujiformia</taxon>
        <taxon>Curculionidae</taxon>
        <taxon>Scolytinae</taxon>
        <taxon>Polygraphus</taxon>
    </lineage>
</organism>
<comment type="similarity">
    <text evidence="2 12">Belongs to the ATPase protein 8 family.</text>
</comment>
<dbReference type="GO" id="GO:0015986">
    <property type="term" value="P:proton motive force-driven ATP synthesis"/>
    <property type="evidence" value="ECO:0007669"/>
    <property type="project" value="InterPro"/>
</dbReference>
<evidence type="ECO:0000256" key="6">
    <source>
        <dbReference type="ARBA" id="ARBA00022692"/>
    </source>
</evidence>
<evidence type="ECO:0000256" key="3">
    <source>
        <dbReference type="ARBA" id="ARBA00011291"/>
    </source>
</evidence>
<dbReference type="GO" id="GO:0031966">
    <property type="term" value="C:mitochondrial membrane"/>
    <property type="evidence" value="ECO:0007669"/>
    <property type="project" value="UniProtKB-SubCell"/>
</dbReference>
<evidence type="ECO:0000256" key="2">
    <source>
        <dbReference type="ARBA" id="ARBA00008892"/>
    </source>
</evidence>
<keyword evidence="4 12" id="KW-0813">Transport</keyword>
<proteinExistence type="inferred from homology"/>
<evidence type="ECO:0000256" key="5">
    <source>
        <dbReference type="ARBA" id="ARBA00022547"/>
    </source>
</evidence>
<accession>A0A8F4WGG3</accession>
<evidence type="ECO:0000256" key="1">
    <source>
        <dbReference type="ARBA" id="ARBA00004304"/>
    </source>
</evidence>
<keyword evidence="7 12" id="KW-0375">Hydrogen ion transport</keyword>
<dbReference type="GeneID" id="70623826"/>
<dbReference type="CTD" id="4509"/>
<comment type="subcellular location">
    <subcellularLocation>
        <location evidence="1 12">Mitochondrion membrane</location>
        <topology evidence="1 12">Single-pass membrane protein</topology>
    </subcellularLocation>
</comment>
<evidence type="ECO:0000313" key="14">
    <source>
        <dbReference type="EMBL" id="QXG82896.1"/>
    </source>
</evidence>
<keyword evidence="6 12" id="KW-0812">Transmembrane</keyword>
<sequence length="52" mass="6404">MPQMAPMNWTALLFLFIFFFLLYIVMNYFSFMNQPSNKPSIFPTTKKMNWKW</sequence>
<keyword evidence="8 13" id="KW-1133">Transmembrane helix</keyword>
<keyword evidence="9 12" id="KW-0406">Ion transport</keyword>
<evidence type="ECO:0000256" key="11">
    <source>
        <dbReference type="ARBA" id="ARBA00023136"/>
    </source>
</evidence>
<comment type="subunit">
    <text evidence="3">F-type ATPases have 2 components, CF(1) - the catalytic core - and CF(0) - the membrane proton channel.</text>
</comment>
<keyword evidence="10 12" id="KW-0496">Mitochondrion</keyword>
<gene>
    <name evidence="14" type="primary">ATP8</name>
</gene>
<evidence type="ECO:0000256" key="12">
    <source>
        <dbReference type="RuleBase" id="RU003661"/>
    </source>
</evidence>
<dbReference type="Pfam" id="PF00895">
    <property type="entry name" value="ATP-synt_8"/>
    <property type="match status" value="1"/>
</dbReference>
<evidence type="ECO:0000256" key="8">
    <source>
        <dbReference type="ARBA" id="ARBA00022989"/>
    </source>
</evidence>